<dbReference type="Proteomes" id="UP000309117">
    <property type="component" value="Unassembled WGS sequence"/>
</dbReference>
<dbReference type="SMART" id="SM00382">
    <property type="entry name" value="AAA"/>
    <property type="match status" value="2"/>
</dbReference>
<accession>A0A4S2BB13</accession>
<dbReference type="SUPFAM" id="SSF52540">
    <property type="entry name" value="P-loop containing nucleoside triphosphate hydrolases"/>
    <property type="match status" value="2"/>
</dbReference>
<dbReference type="EMBL" id="SRYV01000019">
    <property type="protein sequence ID" value="TGY11295.1"/>
    <property type="molecule type" value="Genomic_DNA"/>
</dbReference>
<keyword evidence="5" id="KW-0547">Nucleotide-binding</keyword>
<dbReference type="Gene3D" id="3.40.50.300">
    <property type="entry name" value="P-loop containing nucleotide triphosphate hydrolases"/>
    <property type="match status" value="2"/>
</dbReference>
<dbReference type="CDD" id="cd03225">
    <property type="entry name" value="ABC_cobalt_CbiO_domain1"/>
    <property type="match status" value="2"/>
</dbReference>
<evidence type="ECO:0000256" key="6">
    <source>
        <dbReference type="ARBA" id="ARBA00022840"/>
    </source>
</evidence>
<organism evidence="10 11">
    <name type="scientific">Lactobacillus intestinalis</name>
    <dbReference type="NCBI Taxonomy" id="151781"/>
    <lineage>
        <taxon>Bacteria</taxon>
        <taxon>Bacillati</taxon>
        <taxon>Bacillota</taxon>
        <taxon>Bacilli</taxon>
        <taxon>Lactobacillales</taxon>
        <taxon>Lactobacillaceae</taxon>
        <taxon>Lactobacillus</taxon>
    </lineage>
</organism>
<sequence>MITIKNLTFAYYTKPIIKDLNLTLPSGFSLFVGPTGCGKSTLLKLIAGLYPKYAGKILSGKIDLHHQKTAMMFQNAGEQFTMPTPREEIVFALENLQLSNTEYKKRLAMAVDFTQINSLLDQKISTMSGGEKQRVALAVLIAMDVDILILDEPFASCDPESRHFLINKLKKLPSQGKTILISDHVLSDYRGICDYIYKFEHNIVKELSQTEAEKLFTPKNNSSHTFSLPKPNEDAVFEFDNVQISQNRLLLDQATLQIFPNKITLLTGANGVGKSSLFKALSKMIPYTGSIRYHQREVQKLNSRKYLRQVGQIFQNADDQFLKVTVQDELNLTKKNLPKKYFSPQKIDDWLKYFELDSHLDQVVYTLSGGQKKKLQILLMLMSGQEVLLIDEPLSGLDSNSIKKVIHLMKECQKELGQTILIISHQVDEIASWCDYHLEFKDKQLTYLER</sequence>
<keyword evidence="3" id="KW-0813">Transport</keyword>
<evidence type="ECO:0000256" key="5">
    <source>
        <dbReference type="ARBA" id="ARBA00022741"/>
    </source>
</evidence>
<dbReference type="InterPro" id="IPR015856">
    <property type="entry name" value="ABC_transpr_CbiO/EcfA_su"/>
</dbReference>
<evidence type="ECO:0000256" key="3">
    <source>
        <dbReference type="ARBA" id="ARBA00022448"/>
    </source>
</evidence>
<dbReference type="AlphaFoldDB" id="A0A4S2BB13"/>
<dbReference type="InterPro" id="IPR003439">
    <property type="entry name" value="ABC_transporter-like_ATP-bd"/>
</dbReference>
<gene>
    <name evidence="10" type="ORF">E5351_08995</name>
</gene>
<feature type="domain" description="ABC transporter" evidence="9">
    <location>
        <begin position="236"/>
        <end position="448"/>
    </location>
</feature>
<evidence type="ECO:0000256" key="4">
    <source>
        <dbReference type="ARBA" id="ARBA00022475"/>
    </source>
</evidence>
<comment type="subcellular location">
    <subcellularLocation>
        <location evidence="1">Cell membrane</location>
        <topology evidence="1">Peripheral membrane protein</topology>
    </subcellularLocation>
</comment>
<protein>
    <submittedName>
        <fullName evidence="10">ABC transporter ATP-binding protein</fullName>
    </submittedName>
</protein>
<dbReference type="InterPro" id="IPR017871">
    <property type="entry name" value="ABC_transporter-like_CS"/>
</dbReference>
<evidence type="ECO:0000256" key="1">
    <source>
        <dbReference type="ARBA" id="ARBA00004202"/>
    </source>
</evidence>
<dbReference type="PROSITE" id="PS50893">
    <property type="entry name" value="ABC_TRANSPORTER_2"/>
    <property type="match status" value="2"/>
</dbReference>
<dbReference type="GO" id="GO:0005524">
    <property type="term" value="F:ATP binding"/>
    <property type="evidence" value="ECO:0007669"/>
    <property type="project" value="UniProtKB-KW"/>
</dbReference>
<evidence type="ECO:0000256" key="2">
    <source>
        <dbReference type="ARBA" id="ARBA00005417"/>
    </source>
</evidence>
<evidence type="ECO:0000256" key="8">
    <source>
        <dbReference type="ARBA" id="ARBA00023136"/>
    </source>
</evidence>
<dbReference type="InterPro" id="IPR050095">
    <property type="entry name" value="ECF_ABC_transporter_ATP-bd"/>
</dbReference>
<keyword evidence="4" id="KW-1003">Cell membrane</keyword>
<keyword evidence="8" id="KW-0472">Membrane</keyword>
<evidence type="ECO:0000256" key="7">
    <source>
        <dbReference type="ARBA" id="ARBA00022967"/>
    </source>
</evidence>
<dbReference type="Pfam" id="PF00005">
    <property type="entry name" value="ABC_tran"/>
    <property type="match status" value="2"/>
</dbReference>
<dbReference type="GO" id="GO:0016887">
    <property type="term" value="F:ATP hydrolysis activity"/>
    <property type="evidence" value="ECO:0007669"/>
    <property type="project" value="InterPro"/>
</dbReference>
<name>A0A4S2BB13_9LACO</name>
<dbReference type="GO" id="GO:0043190">
    <property type="term" value="C:ATP-binding cassette (ABC) transporter complex"/>
    <property type="evidence" value="ECO:0007669"/>
    <property type="project" value="TreeGrafter"/>
</dbReference>
<comment type="similarity">
    <text evidence="2">Belongs to the ABC transporter superfamily.</text>
</comment>
<evidence type="ECO:0000259" key="9">
    <source>
        <dbReference type="PROSITE" id="PS50893"/>
    </source>
</evidence>
<dbReference type="InterPro" id="IPR027417">
    <property type="entry name" value="P-loop_NTPase"/>
</dbReference>
<evidence type="ECO:0000313" key="10">
    <source>
        <dbReference type="EMBL" id="TGY11295.1"/>
    </source>
</evidence>
<dbReference type="PANTHER" id="PTHR43553">
    <property type="entry name" value="HEAVY METAL TRANSPORTER"/>
    <property type="match status" value="1"/>
</dbReference>
<feature type="domain" description="ABC transporter" evidence="9">
    <location>
        <begin position="2"/>
        <end position="226"/>
    </location>
</feature>
<dbReference type="PANTHER" id="PTHR43553:SF27">
    <property type="entry name" value="ENERGY-COUPLING FACTOR TRANSPORTER ATP-BINDING PROTEIN ECFA2"/>
    <property type="match status" value="1"/>
</dbReference>
<dbReference type="InterPro" id="IPR003593">
    <property type="entry name" value="AAA+_ATPase"/>
</dbReference>
<reference evidence="10 11" key="1">
    <citation type="submission" date="2019-04" db="EMBL/GenBank/DDBJ databases">
        <title>Microbes associate with the intestines of laboratory mice.</title>
        <authorList>
            <person name="Navarre W."/>
            <person name="Wong E."/>
            <person name="Huang K."/>
            <person name="Tropini C."/>
            <person name="Ng K."/>
            <person name="Yu B."/>
        </authorList>
    </citation>
    <scope>NUCLEOTIDE SEQUENCE [LARGE SCALE GENOMIC DNA]</scope>
    <source>
        <strain evidence="10 11">NM61_E11</strain>
    </source>
</reference>
<dbReference type="RefSeq" id="WP_135960709.1">
    <property type="nucleotide sequence ID" value="NZ_AQFR02000003.1"/>
</dbReference>
<proteinExistence type="inferred from homology"/>
<comment type="caution">
    <text evidence="10">The sequence shown here is derived from an EMBL/GenBank/DDBJ whole genome shotgun (WGS) entry which is preliminary data.</text>
</comment>
<keyword evidence="6 10" id="KW-0067">ATP-binding</keyword>
<dbReference type="PROSITE" id="PS00211">
    <property type="entry name" value="ABC_TRANSPORTER_1"/>
    <property type="match status" value="2"/>
</dbReference>
<evidence type="ECO:0000313" key="11">
    <source>
        <dbReference type="Proteomes" id="UP000309117"/>
    </source>
</evidence>
<keyword evidence="7" id="KW-1278">Translocase</keyword>
<dbReference type="GO" id="GO:0042626">
    <property type="term" value="F:ATPase-coupled transmembrane transporter activity"/>
    <property type="evidence" value="ECO:0007669"/>
    <property type="project" value="TreeGrafter"/>
</dbReference>